<dbReference type="EMBL" id="CM037616">
    <property type="protein sequence ID" value="KAH7991125.1"/>
    <property type="molecule type" value="Genomic_DNA"/>
</dbReference>
<comment type="caution">
    <text evidence="1">The sequence shown here is derived from an EMBL/GenBank/DDBJ whole genome shotgun (WGS) entry which is preliminary data.</text>
</comment>
<proteinExistence type="predicted"/>
<keyword evidence="2" id="KW-1185">Reference proteome</keyword>
<name>A0ACB8EF49_9SAUR</name>
<gene>
    <name evidence="1" type="ORF">K3G42_001454</name>
</gene>
<sequence length="99" mass="10925">MQAQSGIASGWFCGGIKAQGLLEKCVCVVCVETPCQCTRLQFQIGKFLWSSRSACGESSIKSTESTSHRSHFLHDKSTVIPGISKPRFCHSHKTTLHQR</sequence>
<evidence type="ECO:0000313" key="1">
    <source>
        <dbReference type="EMBL" id="KAH7991125.1"/>
    </source>
</evidence>
<reference evidence="1" key="1">
    <citation type="submission" date="2021-08" db="EMBL/GenBank/DDBJ databases">
        <title>The first chromosome-level gecko genome reveals the dynamic sex chromosomes of Neotropical dwarf geckos (Sphaerodactylidae: Sphaerodactylus).</title>
        <authorList>
            <person name="Pinto B.J."/>
            <person name="Keating S.E."/>
            <person name="Gamble T."/>
        </authorList>
    </citation>
    <scope>NUCLEOTIDE SEQUENCE</scope>
    <source>
        <strain evidence="1">TG3544</strain>
    </source>
</reference>
<dbReference type="Proteomes" id="UP000827872">
    <property type="component" value="Linkage Group LG03"/>
</dbReference>
<protein>
    <submittedName>
        <fullName evidence="1">Uncharacterized protein</fullName>
    </submittedName>
</protein>
<evidence type="ECO:0000313" key="2">
    <source>
        <dbReference type="Proteomes" id="UP000827872"/>
    </source>
</evidence>
<accession>A0ACB8EF49</accession>
<organism evidence="1 2">
    <name type="scientific">Sphaerodactylus townsendi</name>
    <dbReference type="NCBI Taxonomy" id="933632"/>
    <lineage>
        <taxon>Eukaryota</taxon>
        <taxon>Metazoa</taxon>
        <taxon>Chordata</taxon>
        <taxon>Craniata</taxon>
        <taxon>Vertebrata</taxon>
        <taxon>Euteleostomi</taxon>
        <taxon>Lepidosauria</taxon>
        <taxon>Squamata</taxon>
        <taxon>Bifurcata</taxon>
        <taxon>Gekkota</taxon>
        <taxon>Sphaerodactylidae</taxon>
        <taxon>Sphaerodactylus</taxon>
    </lineage>
</organism>